<comment type="subcellular location">
    <subcellularLocation>
        <location evidence="1">Nucleus</location>
        <location evidence="1">Nucleolus</location>
    </subcellularLocation>
</comment>
<dbReference type="GO" id="GO:0000447">
    <property type="term" value="P:endonucleolytic cleavage in ITS1 to separate SSU-rRNA from 5.8S rRNA and LSU-rRNA from tricistronic rRNA transcript (SSU-rRNA, 5.8S rRNA, LSU-rRNA)"/>
    <property type="evidence" value="ECO:0007669"/>
    <property type="project" value="TreeGrafter"/>
</dbReference>
<dbReference type="SUPFAM" id="SSF54928">
    <property type="entry name" value="RNA-binding domain, RBD"/>
    <property type="match status" value="1"/>
</dbReference>
<evidence type="ECO:0000256" key="2">
    <source>
        <dbReference type="ARBA" id="ARBA00005819"/>
    </source>
</evidence>
<reference evidence="9 10" key="1">
    <citation type="submission" date="2017-03" db="EMBL/GenBank/DDBJ databases">
        <title>Genomes of endolithic fungi from Antarctica.</title>
        <authorList>
            <person name="Coleine C."/>
            <person name="Masonjones S."/>
            <person name="Stajich J.E."/>
        </authorList>
    </citation>
    <scope>NUCLEOTIDE SEQUENCE [LARGE SCALE GENOMIC DNA]</scope>
    <source>
        <strain evidence="9 10">CCFEE 6315</strain>
    </source>
</reference>
<evidence type="ECO:0000256" key="1">
    <source>
        <dbReference type="ARBA" id="ARBA00004604"/>
    </source>
</evidence>
<evidence type="ECO:0000259" key="8">
    <source>
        <dbReference type="Pfam" id="PF00076"/>
    </source>
</evidence>
<dbReference type="GO" id="GO:0034462">
    <property type="term" value="P:small-subunit processome assembly"/>
    <property type="evidence" value="ECO:0007669"/>
    <property type="project" value="TreeGrafter"/>
</dbReference>
<evidence type="ECO:0000313" key="10">
    <source>
        <dbReference type="Proteomes" id="UP000308549"/>
    </source>
</evidence>
<feature type="region of interest" description="Disordered" evidence="7">
    <location>
        <begin position="44"/>
        <end position="91"/>
    </location>
</feature>
<name>A0A4U0TJK1_9PEZI</name>
<evidence type="ECO:0000256" key="5">
    <source>
        <dbReference type="ARBA" id="ARBA00025024"/>
    </source>
</evidence>
<evidence type="ECO:0000256" key="4">
    <source>
        <dbReference type="ARBA" id="ARBA00023242"/>
    </source>
</evidence>
<feature type="region of interest" description="Disordered" evidence="7">
    <location>
        <begin position="287"/>
        <end position="332"/>
    </location>
</feature>
<keyword evidence="3" id="KW-0694">RNA-binding</keyword>
<organism evidence="9 10">
    <name type="scientific">Salinomyces thailandicus</name>
    <dbReference type="NCBI Taxonomy" id="706561"/>
    <lineage>
        <taxon>Eukaryota</taxon>
        <taxon>Fungi</taxon>
        <taxon>Dikarya</taxon>
        <taxon>Ascomycota</taxon>
        <taxon>Pezizomycotina</taxon>
        <taxon>Dothideomycetes</taxon>
        <taxon>Dothideomycetidae</taxon>
        <taxon>Mycosphaerellales</taxon>
        <taxon>Teratosphaeriaceae</taxon>
        <taxon>Salinomyces</taxon>
    </lineage>
</organism>
<dbReference type="GO" id="GO:0000472">
    <property type="term" value="P:endonucleolytic cleavage to generate mature 5'-end of SSU-rRNA from (SSU-rRNA, 5.8S rRNA, LSU-rRNA)"/>
    <property type="evidence" value="ECO:0007669"/>
    <property type="project" value="TreeGrafter"/>
</dbReference>
<feature type="compositionally biased region" description="Acidic residues" evidence="7">
    <location>
        <begin position="10"/>
        <end position="19"/>
    </location>
</feature>
<evidence type="ECO:0000256" key="3">
    <source>
        <dbReference type="ARBA" id="ARBA00022884"/>
    </source>
</evidence>
<feature type="compositionally biased region" description="Basic and acidic residues" evidence="7">
    <location>
        <begin position="58"/>
        <end position="78"/>
    </location>
</feature>
<dbReference type="Proteomes" id="UP000308549">
    <property type="component" value="Unassembled WGS sequence"/>
</dbReference>
<dbReference type="Gene3D" id="3.30.70.330">
    <property type="match status" value="1"/>
</dbReference>
<dbReference type="GO" id="GO:0003723">
    <property type="term" value="F:RNA binding"/>
    <property type="evidence" value="ECO:0007669"/>
    <property type="project" value="UniProtKB-KW"/>
</dbReference>
<evidence type="ECO:0000313" key="9">
    <source>
        <dbReference type="EMBL" id="TKA21974.1"/>
    </source>
</evidence>
<proteinExistence type="inferred from homology"/>
<dbReference type="GO" id="GO:0000480">
    <property type="term" value="P:endonucleolytic cleavage in 5'-ETS of tricistronic rRNA transcript (SSU-rRNA, 5.8S rRNA, LSU-rRNA)"/>
    <property type="evidence" value="ECO:0007669"/>
    <property type="project" value="TreeGrafter"/>
</dbReference>
<dbReference type="InterPro" id="IPR000504">
    <property type="entry name" value="RRM_dom"/>
</dbReference>
<dbReference type="EMBL" id="NAJL01000090">
    <property type="protein sequence ID" value="TKA21974.1"/>
    <property type="molecule type" value="Genomic_DNA"/>
</dbReference>
<dbReference type="PANTHER" id="PTHR12311:SF7">
    <property type="entry name" value="ACTIVATOR OF BASAL TRANSCRIPTION 1"/>
    <property type="match status" value="1"/>
</dbReference>
<sequence>MVVRKRNEFLEDAESEGEGGDGGYDSDAVGESRGAVLGRASKRLKSAMGGEEFESDDESFHSFENEGSKEVVARKAAEEDASPPAAGSERFQLGDDFEDDEEDQTALQQDDATLPTPSIKTLKSVAAAEKAARKSGVVYISRVPPFMKPQTLRHFLAPHAPKGLGRIFLTPEDHTAHLARKRRGGNKKKSFTDGWVEFTSKSDAQFAVETLNGQLIGGKKGGFYCEDLWNLRYLRGFKWRHLTEQVANEDAERGARLREEIRRTRVGNRGFVADVERGKMLEGMERRAVERGRDGHEKGDGGEAVGVKKREREFKQRKVRGGEERKGEVQRSGELKNVLSKIF</sequence>
<evidence type="ECO:0000256" key="6">
    <source>
        <dbReference type="ARBA" id="ARBA00032634"/>
    </source>
</evidence>
<dbReference type="OrthoDB" id="287393at2759"/>
<evidence type="ECO:0000256" key="7">
    <source>
        <dbReference type="SAM" id="MobiDB-lite"/>
    </source>
</evidence>
<dbReference type="InterPro" id="IPR035979">
    <property type="entry name" value="RBD_domain_sf"/>
</dbReference>
<dbReference type="Pfam" id="PF00076">
    <property type="entry name" value="RRM_1"/>
    <property type="match status" value="1"/>
</dbReference>
<protein>
    <recommendedName>
        <fullName evidence="6">18S rRNA factor 2</fullName>
    </recommendedName>
</protein>
<dbReference type="InterPro" id="IPR039119">
    <property type="entry name" value="ABT1/Esf2"/>
</dbReference>
<comment type="similarity">
    <text evidence="2">Belongs to the ESF2/ABP1 family.</text>
</comment>
<dbReference type="PANTHER" id="PTHR12311">
    <property type="entry name" value="ACTIVATOR OF BASAL TRANSCRIPTION 1"/>
    <property type="match status" value="1"/>
</dbReference>
<keyword evidence="10" id="KW-1185">Reference proteome</keyword>
<dbReference type="GO" id="GO:0005730">
    <property type="term" value="C:nucleolus"/>
    <property type="evidence" value="ECO:0007669"/>
    <property type="project" value="UniProtKB-SubCell"/>
</dbReference>
<accession>A0A4U0TJK1</accession>
<feature type="domain" description="RRM" evidence="8">
    <location>
        <begin position="186"/>
        <end position="220"/>
    </location>
</feature>
<feature type="region of interest" description="Disordered" evidence="7">
    <location>
        <begin position="1"/>
        <end position="32"/>
    </location>
</feature>
<keyword evidence="4" id="KW-0539">Nucleus</keyword>
<gene>
    <name evidence="9" type="ORF">B0A50_08552</name>
</gene>
<dbReference type="AlphaFoldDB" id="A0A4U0TJK1"/>
<dbReference type="InterPro" id="IPR034353">
    <property type="entry name" value="ABT1/ESF2_RRM"/>
</dbReference>
<dbReference type="InterPro" id="IPR012677">
    <property type="entry name" value="Nucleotide-bd_a/b_plait_sf"/>
</dbReference>
<dbReference type="CDD" id="cd12263">
    <property type="entry name" value="RRM_ABT1_like"/>
    <property type="match status" value="1"/>
</dbReference>
<comment type="caution">
    <text evidence="9">The sequence shown here is derived from an EMBL/GenBank/DDBJ whole genome shotgun (WGS) entry which is preliminary data.</text>
</comment>
<comment type="function">
    <text evidence="5">Involved in the small subunit (SSU) processome assembly and function, and in the 18S rRNA synthesis. Required for the early cleavages at sites A0, A1 and A2.</text>
</comment>